<dbReference type="OMA" id="ETAYCLV"/>
<dbReference type="SUPFAM" id="SSF109993">
    <property type="entry name" value="VPS9 domain"/>
    <property type="match status" value="1"/>
</dbReference>
<organism evidence="3 4">
    <name type="scientific">Glarea lozoyensis (strain ATCC 20868 / MF5171)</name>
    <dbReference type="NCBI Taxonomy" id="1116229"/>
    <lineage>
        <taxon>Eukaryota</taxon>
        <taxon>Fungi</taxon>
        <taxon>Dikarya</taxon>
        <taxon>Ascomycota</taxon>
        <taxon>Pezizomycotina</taxon>
        <taxon>Leotiomycetes</taxon>
        <taxon>Helotiales</taxon>
        <taxon>Helotiaceae</taxon>
        <taxon>Glarea</taxon>
    </lineage>
</organism>
<dbReference type="PANTHER" id="PTHR23101:SF97">
    <property type="entry name" value="DOMAIN PROTEIN, PUTATIVE (AFU_ORTHOLOGUE AFUA_2G10890)-RELATED"/>
    <property type="match status" value="1"/>
</dbReference>
<feature type="region of interest" description="Disordered" evidence="1">
    <location>
        <begin position="542"/>
        <end position="627"/>
    </location>
</feature>
<dbReference type="PANTHER" id="PTHR23101">
    <property type="entry name" value="RAB GDP/GTP EXCHANGE FACTOR"/>
    <property type="match status" value="1"/>
</dbReference>
<evidence type="ECO:0000313" key="4">
    <source>
        <dbReference type="Proteomes" id="UP000016922"/>
    </source>
</evidence>
<dbReference type="KEGG" id="glz:GLAREA_12943"/>
<dbReference type="InterPro" id="IPR045046">
    <property type="entry name" value="Vps9-like"/>
</dbReference>
<dbReference type="SMART" id="SM00167">
    <property type="entry name" value="VPS9"/>
    <property type="match status" value="1"/>
</dbReference>
<dbReference type="GO" id="GO:0016192">
    <property type="term" value="P:vesicle-mediated transport"/>
    <property type="evidence" value="ECO:0007669"/>
    <property type="project" value="InterPro"/>
</dbReference>
<dbReference type="InterPro" id="IPR003123">
    <property type="entry name" value="VPS9"/>
</dbReference>
<dbReference type="GO" id="GO:0031267">
    <property type="term" value="F:small GTPase binding"/>
    <property type="evidence" value="ECO:0007669"/>
    <property type="project" value="TreeGrafter"/>
</dbReference>
<dbReference type="RefSeq" id="XP_008082897.1">
    <property type="nucleotide sequence ID" value="XM_008084706.1"/>
</dbReference>
<evidence type="ECO:0000256" key="1">
    <source>
        <dbReference type="SAM" id="MobiDB-lite"/>
    </source>
</evidence>
<dbReference type="GO" id="GO:0005829">
    <property type="term" value="C:cytosol"/>
    <property type="evidence" value="ECO:0007669"/>
    <property type="project" value="TreeGrafter"/>
</dbReference>
<feature type="domain" description="VPS9" evidence="2">
    <location>
        <begin position="253"/>
        <end position="408"/>
    </location>
</feature>
<dbReference type="Gene3D" id="1.20.1050.80">
    <property type="entry name" value="VPS9 domain"/>
    <property type="match status" value="1"/>
</dbReference>
<reference evidence="3 4" key="1">
    <citation type="journal article" date="2013" name="BMC Genomics">
        <title>Genomics-driven discovery of the pneumocandin biosynthetic gene cluster in the fungus Glarea lozoyensis.</title>
        <authorList>
            <person name="Chen L."/>
            <person name="Yue Q."/>
            <person name="Zhang X."/>
            <person name="Xiang M."/>
            <person name="Wang C."/>
            <person name="Li S."/>
            <person name="Che Y."/>
            <person name="Ortiz-Lopez F.J."/>
            <person name="Bills G.F."/>
            <person name="Liu X."/>
            <person name="An Z."/>
        </authorList>
    </citation>
    <scope>NUCLEOTIDE SEQUENCE [LARGE SCALE GENOMIC DNA]</scope>
    <source>
        <strain evidence="4">ATCC 20868 / MF5171</strain>
    </source>
</reference>
<proteinExistence type="predicted"/>
<dbReference type="eggNOG" id="KOG2319">
    <property type="taxonomic scope" value="Eukaryota"/>
</dbReference>
<keyword evidence="4" id="KW-1185">Reference proteome</keyword>
<dbReference type="AlphaFoldDB" id="S3CX80"/>
<dbReference type="Proteomes" id="UP000016922">
    <property type="component" value="Unassembled WGS sequence"/>
</dbReference>
<dbReference type="OrthoDB" id="10264848at2759"/>
<feature type="compositionally biased region" description="Polar residues" evidence="1">
    <location>
        <begin position="65"/>
        <end position="77"/>
    </location>
</feature>
<dbReference type="HOGENOM" id="CLU_017705_0_0_1"/>
<evidence type="ECO:0000259" key="2">
    <source>
        <dbReference type="PROSITE" id="PS51205"/>
    </source>
</evidence>
<dbReference type="GeneID" id="19471983"/>
<feature type="region of interest" description="Disordered" evidence="1">
    <location>
        <begin position="409"/>
        <end position="441"/>
    </location>
</feature>
<feature type="compositionally biased region" description="Basic and acidic residues" evidence="1">
    <location>
        <begin position="79"/>
        <end position="98"/>
    </location>
</feature>
<feature type="region of interest" description="Disordered" evidence="1">
    <location>
        <begin position="158"/>
        <end position="184"/>
    </location>
</feature>
<name>S3CX80_GLAL2</name>
<dbReference type="Pfam" id="PF02204">
    <property type="entry name" value="VPS9"/>
    <property type="match status" value="1"/>
</dbReference>
<dbReference type="GO" id="GO:0030139">
    <property type="term" value="C:endocytic vesicle"/>
    <property type="evidence" value="ECO:0007669"/>
    <property type="project" value="TreeGrafter"/>
</dbReference>
<dbReference type="STRING" id="1116229.S3CX80"/>
<dbReference type="GO" id="GO:0005085">
    <property type="term" value="F:guanyl-nucleotide exchange factor activity"/>
    <property type="evidence" value="ECO:0007669"/>
    <property type="project" value="InterPro"/>
</dbReference>
<sequence length="744" mass="81094">MQAVTDKMLLKFPDFMAPPSAKKSEPRPRGLHPSASFSKLDEPERLIRAQRASTIHNGTPPAGGNRNTTARANTVSESPPDRFEKMHDDDHDAAESSEKLPPNSEELPIELASLTDSFIDSLSAKVHSTPPSVDKLSSLFQDFYAVAASHINTHISALSSRQHREKSPAPSVSSLTGKLRAKAVSISNKDRPRMTIERRDSEQQMLTVEEIADRKRARKLLEQKRLALEEAIERRVCEGIYDRIFQHRSTQDEAQDEKLRSKTAALSVVGIGLTDLGIDLGNSPERPDSTEEKESEVREWLEGARAQLIAMNNDKYPLGKLHHLKLAHKSIVDTLSHFHPSSSADEIMPMLIYTLITSRPEGISIISNLYFIQRFRNESKIDGEAAYCLTNLEAALTFLETVDLASLRADEVPSGPPKSNSRPTTPRLEKPNTLVGLTPSPGVSTVSGVSSIVASPTTIPSPSSTSSLRPSIQPHNRRISDMFRPPAQVLGEANDAFFNTADQSFKTIGNSLGDSYKFLLGKIKDTSTDIAVPRTLDEARKLVSTPPPEDDASASGASSLHSPDTTRTDSTTKADDKMLSLIGGRKTTRDRSTDSNRSSGSNRRLTEESGERTATPSPLAPVSSLTMNPPIVESMRNLGNSLNPMNRIAGMGMMRGFGRASTATPAPPAPTSDRSIPDGGVADLTTAHPDLAQALPPKEVVKIAPPIKRFMELQNPGDMKLNEVLELLRDYRRLAGALKDMGAV</sequence>
<feature type="region of interest" description="Disordered" evidence="1">
    <location>
        <begin position="1"/>
        <end position="104"/>
    </location>
</feature>
<dbReference type="EMBL" id="KE145365">
    <property type="protein sequence ID" value="EPE30220.1"/>
    <property type="molecule type" value="Genomic_DNA"/>
</dbReference>
<gene>
    <name evidence="3" type="ORF">GLAREA_12943</name>
</gene>
<protein>
    <submittedName>
        <fullName evidence="3">VPS9</fullName>
    </submittedName>
</protein>
<dbReference type="PROSITE" id="PS51205">
    <property type="entry name" value="VPS9"/>
    <property type="match status" value="1"/>
</dbReference>
<dbReference type="InterPro" id="IPR037191">
    <property type="entry name" value="VPS9_dom_sf"/>
</dbReference>
<accession>S3CX80</accession>
<feature type="compositionally biased region" description="Basic and acidic residues" evidence="1">
    <location>
        <begin position="564"/>
        <end position="578"/>
    </location>
</feature>
<evidence type="ECO:0000313" key="3">
    <source>
        <dbReference type="EMBL" id="EPE30220.1"/>
    </source>
</evidence>